<evidence type="ECO:0000256" key="5">
    <source>
        <dbReference type="ARBA" id="ARBA00022989"/>
    </source>
</evidence>
<keyword evidence="6 8" id="KW-0472">Membrane</keyword>
<dbReference type="Proteomes" id="UP000027180">
    <property type="component" value="Plasmid pRetIE4771d"/>
</dbReference>
<dbReference type="GO" id="GO:0005886">
    <property type="term" value="C:plasma membrane"/>
    <property type="evidence" value="ECO:0007669"/>
    <property type="project" value="UniProtKB-SubCell"/>
</dbReference>
<comment type="similarity">
    <text evidence="7">Belongs to the glycosyltransferase 87 family.</text>
</comment>
<evidence type="ECO:0000256" key="1">
    <source>
        <dbReference type="ARBA" id="ARBA00004651"/>
    </source>
</evidence>
<dbReference type="EMBL" id="CP006990">
    <property type="protein sequence ID" value="AIC31196.1"/>
    <property type="molecule type" value="Genomic_DNA"/>
</dbReference>
<evidence type="ECO:0000256" key="8">
    <source>
        <dbReference type="SAM" id="Phobius"/>
    </source>
</evidence>
<keyword evidence="5 8" id="KW-1133">Transmembrane helix</keyword>
<keyword evidence="4 8" id="KW-0812">Transmembrane</keyword>
<organism evidence="9 10">
    <name type="scientific">Rhizobium etli bv. mimosae str. IE4771</name>
    <dbReference type="NCBI Taxonomy" id="1432050"/>
    <lineage>
        <taxon>Bacteria</taxon>
        <taxon>Pseudomonadati</taxon>
        <taxon>Pseudomonadota</taxon>
        <taxon>Alphaproteobacteria</taxon>
        <taxon>Hyphomicrobiales</taxon>
        <taxon>Rhizobiaceae</taxon>
        <taxon>Rhizobium/Agrobacterium group</taxon>
        <taxon>Rhizobium</taxon>
    </lineage>
</organism>
<evidence type="ECO:0000313" key="9">
    <source>
        <dbReference type="EMBL" id="AIC31196.1"/>
    </source>
</evidence>
<keyword evidence="3" id="KW-0808">Transferase</keyword>
<dbReference type="RefSeq" id="WP_080711093.1">
    <property type="nucleotide sequence ID" value="NZ_CP006990.1"/>
</dbReference>
<sequence length="389" mass="42347">MEGSASTEPRDRPFQLLATIALAGICLWVIRTEFPRVVSDHGLWDFGAFLASGRAAAAGLDPYGIYPPLTPHVIFPGFEAWNPNLNPPISALLFQAFDIAEPGWSLRIWWVISIASYVAAVALLLRRYSYGLHHGLIAIWAFALAGFWDTLYLGQIYMPLVLIAVIAWLRLERGDDVFAGIMIGLLISMKPNFAVWPVLLFLAGHRRPSLISFATAAVIAVMPLAIFGPGIYLDWLRLVATDGERAVFLTNASFAGLAARAGFPAVGTVLAVSLLLALAAWAFRRSPPVISVSGLALVASLLASPLGWIHYTLFLLPVLLHHWQRPWAWMAGTALIIPVPIILGYFGAPRLIQLTAGSVYAWALVLVLAGLVISERARRSAPAQEGFLR</sequence>
<evidence type="ECO:0000256" key="6">
    <source>
        <dbReference type="ARBA" id="ARBA00023136"/>
    </source>
</evidence>
<evidence type="ECO:0000256" key="3">
    <source>
        <dbReference type="ARBA" id="ARBA00022679"/>
    </source>
</evidence>
<dbReference type="KEGG" id="rei:IE4771_PD00642"/>
<feature type="transmembrane region" description="Helical" evidence="8">
    <location>
        <begin position="295"/>
        <end position="320"/>
    </location>
</feature>
<feature type="transmembrane region" description="Helical" evidence="8">
    <location>
        <begin position="178"/>
        <end position="204"/>
    </location>
</feature>
<protein>
    <recommendedName>
        <fullName evidence="11">DUF2029 domain-containing protein</fullName>
    </recommendedName>
</protein>
<geneLocation type="plasmid" evidence="9 10">
    <name>pRetIE4771d</name>
</geneLocation>
<feature type="transmembrane region" description="Helical" evidence="8">
    <location>
        <begin position="210"/>
        <end position="236"/>
    </location>
</feature>
<evidence type="ECO:0008006" key="11">
    <source>
        <dbReference type="Google" id="ProtNLM"/>
    </source>
</evidence>
<feature type="transmembrane region" description="Helical" evidence="8">
    <location>
        <begin position="12"/>
        <end position="30"/>
    </location>
</feature>
<evidence type="ECO:0000256" key="4">
    <source>
        <dbReference type="ARBA" id="ARBA00022692"/>
    </source>
</evidence>
<feature type="transmembrane region" description="Helical" evidence="8">
    <location>
        <begin position="257"/>
        <end position="283"/>
    </location>
</feature>
<dbReference type="AlphaFoldDB" id="A0A060IHY1"/>
<keyword evidence="9" id="KW-0614">Plasmid</keyword>
<dbReference type="OrthoDB" id="8014443at2"/>
<dbReference type="Pfam" id="PF09594">
    <property type="entry name" value="GT87"/>
    <property type="match status" value="1"/>
</dbReference>
<feature type="transmembrane region" description="Helical" evidence="8">
    <location>
        <begin position="352"/>
        <end position="373"/>
    </location>
</feature>
<dbReference type="InterPro" id="IPR018584">
    <property type="entry name" value="GT87"/>
</dbReference>
<evidence type="ECO:0000313" key="10">
    <source>
        <dbReference type="Proteomes" id="UP000027180"/>
    </source>
</evidence>
<name>A0A060IHY1_RHIET</name>
<gene>
    <name evidence="9" type="ORF">IE4771_PD00642</name>
</gene>
<feature type="transmembrane region" description="Helical" evidence="8">
    <location>
        <begin position="327"/>
        <end position="346"/>
    </location>
</feature>
<dbReference type="GO" id="GO:0016758">
    <property type="term" value="F:hexosyltransferase activity"/>
    <property type="evidence" value="ECO:0007669"/>
    <property type="project" value="InterPro"/>
</dbReference>
<feature type="transmembrane region" description="Helical" evidence="8">
    <location>
        <begin position="132"/>
        <end position="148"/>
    </location>
</feature>
<reference evidence="9 10" key="1">
    <citation type="submission" date="2013-12" db="EMBL/GenBank/DDBJ databases">
        <title>Complete genome sequence of Rhizobium etli bv. mimosae IE4771.</title>
        <authorList>
            <person name="Bustos P."/>
            <person name="Santamaria R.I."/>
            <person name="Lozano L."/>
            <person name="Ormeno-Orrillo E."/>
            <person name="Rogel M.A."/>
            <person name="Romero D."/>
            <person name="Cevallos M.A."/>
            <person name="Martinez-Romero E."/>
            <person name="Gonzalez V."/>
        </authorList>
    </citation>
    <scope>NUCLEOTIDE SEQUENCE [LARGE SCALE GENOMIC DNA]</scope>
    <source>
        <strain evidence="9 10">IE4771</strain>
        <plasmid evidence="10">Plasmid pRetIE4771d</plasmid>
    </source>
</reference>
<proteinExistence type="inferred from homology"/>
<evidence type="ECO:0000256" key="7">
    <source>
        <dbReference type="ARBA" id="ARBA00024033"/>
    </source>
</evidence>
<feature type="transmembrane region" description="Helical" evidence="8">
    <location>
        <begin position="108"/>
        <end position="125"/>
    </location>
</feature>
<comment type="subcellular location">
    <subcellularLocation>
        <location evidence="1">Cell membrane</location>
        <topology evidence="1">Multi-pass membrane protein</topology>
    </subcellularLocation>
</comment>
<dbReference type="HOGENOM" id="CLU_709546_0_0_5"/>
<accession>A0A060IHY1</accession>
<evidence type="ECO:0000256" key="2">
    <source>
        <dbReference type="ARBA" id="ARBA00022475"/>
    </source>
</evidence>
<keyword evidence="2" id="KW-1003">Cell membrane</keyword>